<reference evidence="3 4" key="1">
    <citation type="journal article" date="2018" name="Mol. Plant">
        <title>The genome of Artemisia annua provides insight into the evolution of Asteraceae family and artemisinin biosynthesis.</title>
        <authorList>
            <person name="Shen Q."/>
            <person name="Zhang L."/>
            <person name="Liao Z."/>
            <person name="Wang S."/>
            <person name="Yan T."/>
            <person name="Shi P."/>
            <person name="Liu M."/>
            <person name="Fu X."/>
            <person name="Pan Q."/>
            <person name="Wang Y."/>
            <person name="Lv Z."/>
            <person name="Lu X."/>
            <person name="Zhang F."/>
            <person name="Jiang W."/>
            <person name="Ma Y."/>
            <person name="Chen M."/>
            <person name="Hao X."/>
            <person name="Li L."/>
            <person name="Tang Y."/>
            <person name="Lv G."/>
            <person name="Zhou Y."/>
            <person name="Sun X."/>
            <person name="Brodelius P.E."/>
            <person name="Rose J.K.C."/>
            <person name="Tang K."/>
        </authorList>
    </citation>
    <scope>NUCLEOTIDE SEQUENCE [LARGE SCALE GENOMIC DNA]</scope>
    <source>
        <strain evidence="4">cv. Huhao1</strain>
        <tissue evidence="3">Leaf</tissue>
    </source>
</reference>
<organism evidence="3 4">
    <name type="scientific">Artemisia annua</name>
    <name type="common">Sweet wormwood</name>
    <dbReference type="NCBI Taxonomy" id="35608"/>
    <lineage>
        <taxon>Eukaryota</taxon>
        <taxon>Viridiplantae</taxon>
        <taxon>Streptophyta</taxon>
        <taxon>Embryophyta</taxon>
        <taxon>Tracheophyta</taxon>
        <taxon>Spermatophyta</taxon>
        <taxon>Magnoliopsida</taxon>
        <taxon>eudicotyledons</taxon>
        <taxon>Gunneridae</taxon>
        <taxon>Pentapetalae</taxon>
        <taxon>asterids</taxon>
        <taxon>campanulids</taxon>
        <taxon>Asterales</taxon>
        <taxon>Asteraceae</taxon>
        <taxon>Asteroideae</taxon>
        <taxon>Anthemideae</taxon>
        <taxon>Artemisiinae</taxon>
        <taxon>Artemisia</taxon>
    </lineage>
</organism>
<keyword evidence="4" id="KW-1185">Reference proteome</keyword>
<evidence type="ECO:0000259" key="2">
    <source>
        <dbReference type="Pfam" id="PF12776"/>
    </source>
</evidence>
<protein>
    <submittedName>
        <fullName evidence="3">Myb/SANT-like domain-containing protein</fullName>
    </submittedName>
</protein>
<feature type="compositionally biased region" description="Polar residues" evidence="1">
    <location>
        <begin position="42"/>
        <end position="72"/>
    </location>
</feature>
<dbReference type="Proteomes" id="UP000245207">
    <property type="component" value="Unassembled WGS sequence"/>
</dbReference>
<comment type="caution">
    <text evidence="3">The sequence shown here is derived from an EMBL/GenBank/DDBJ whole genome shotgun (WGS) entry which is preliminary data.</text>
</comment>
<accession>A0A2U1KWS5</accession>
<dbReference type="PANTHER" id="PTHR46250">
    <property type="entry name" value="MYB/SANT-LIKE DNA-BINDING DOMAIN PROTEIN-RELATED"/>
    <property type="match status" value="1"/>
</dbReference>
<dbReference type="PANTHER" id="PTHR46250:SF15">
    <property type="entry name" value="OS01G0523800 PROTEIN"/>
    <property type="match status" value="1"/>
</dbReference>
<feature type="region of interest" description="Disordered" evidence="1">
    <location>
        <begin position="42"/>
        <end position="85"/>
    </location>
</feature>
<name>A0A2U1KWS5_ARTAN</name>
<feature type="region of interest" description="Disordered" evidence="1">
    <location>
        <begin position="264"/>
        <end position="286"/>
    </location>
</feature>
<feature type="domain" description="Myb/SANT-like" evidence="2">
    <location>
        <begin position="94"/>
        <end position="180"/>
    </location>
</feature>
<dbReference type="STRING" id="35608.A0A2U1KWS5"/>
<dbReference type="InterPro" id="IPR024752">
    <property type="entry name" value="Myb/SANT-like_dom"/>
</dbReference>
<dbReference type="EMBL" id="PKPP01013240">
    <property type="protein sequence ID" value="PWA41190.1"/>
    <property type="molecule type" value="Genomic_DNA"/>
</dbReference>
<evidence type="ECO:0000313" key="4">
    <source>
        <dbReference type="Proteomes" id="UP000245207"/>
    </source>
</evidence>
<proteinExistence type="predicted"/>
<feature type="region of interest" description="Disordered" evidence="1">
    <location>
        <begin position="1"/>
        <end position="24"/>
    </location>
</feature>
<dbReference type="AlphaFoldDB" id="A0A2U1KWS5"/>
<dbReference type="Pfam" id="PF12776">
    <property type="entry name" value="Myb_DNA-bind_3"/>
    <property type="match status" value="1"/>
</dbReference>
<evidence type="ECO:0000313" key="3">
    <source>
        <dbReference type="EMBL" id="PWA41190.1"/>
    </source>
</evidence>
<evidence type="ECO:0000256" key="1">
    <source>
        <dbReference type="SAM" id="MobiDB-lite"/>
    </source>
</evidence>
<gene>
    <name evidence="3" type="ORF">CTI12_AA557110</name>
</gene>
<sequence>MAPTISMARTSHPPPSYETSAMTYPSPPYQFNPMTYPSSSYQFAPVTHPSQASQPAPTTPNNESGPTVHPSPTYQPTPTPISAAVRGRGKQKCYWEESDTQLLIEVLQEMACDPSWKTDNGFRCNYMSELHRRILVKRPTFSKKVSPHIESKVKWLKTKFHVINDMLKYSGCQWNDNHKEANGLWDFSFPYFKQLELVYGRDTATSAVVEGFKDTIHNMENEQNGESGGDDVGGFHFSLSDDDEESDVQYMSQTTSNFTNATNMAKKKKATSNGSKAAKKRKTRDMESQLEGINHSFQMFVQGFNANFGTMANAVANAMTDDNNRKKAKSEQLKDVLVELSKLEIPNCDVLHAAEIFAANKDKLDLFLNLSPNLRVAYVHKLTSLSAESRLGSGFGSNGNIYVYCKCE</sequence>